<dbReference type="Gene3D" id="2.130.10.30">
    <property type="entry name" value="Regulator of chromosome condensation 1/beta-lactamase-inhibitor protein II"/>
    <property type="match status" value="1"/>
</dbReference>
<dbReference type="InterPro" id="IPR000210">
    <property type="entry name" value="BTB/POZ_dom"/>
</dbReference>
<feature type="repeat" description="RCC1" evidence="3">
    <location>
        <begin position="141"/>
        <end position="193"/>
    </location>
</feature>
<dbReference type="KEGG" id="lak:106169037"/>
<dbReference type="PROSITE" id="PS50088">
    <property type="entry name" value="ANK_REPEAT"/>
    <property type="match status" value="1"/>
</dbReference>
<dbReference type="InterPro" id="IPR011333">
    <property type="entry name" value="SKP1/BTB/POZ_sf"/>
</dbReference>
<accession>A0A1S3J007</accession>
<feature type="compositionally biased region" description="Acidic residues" evidence="4">
    <location>
        <begin position="938"/>
        <end position="948"/>
    </location>
</feature>
<dbReference type="Pfam" id="PF00415">
    <property type="entry name" value="RCC1"/>
    <property type="match status" value="4"/>
</dbReference>
<dbReference type="InterPro" id="IPR002110">
    <property type="entry name" value="Ankyrin_rpt"/>
</dbReference>
<sequence>MPIELACGPKCSSYNHALELLAAVIRGNTQQIKAYCHQCYNFHTARDIWGRTVLHMAASCGKWEVVEWLLQETTADKAIKDTESGWTALHRAIFYGQLAAARILIMHHSPMQSRDNESLTALDLAMKDRLPHVQFSSKEPNDVYSWGDNANFNLGHGNEQRRNPELLELFHKGNISIKQVVMCKYHTVFLSDGGQVYTCGHGRGGRLGQGHEQTCLQPTLVEALKTEVVTLVAASRDHTLMLTESGIIYSCGLNDSHQLGQYPAPDKSLLPKQMNHKLLKGKVIEGICTGRFHTVIYTRDAVFTFGLNAGQLGHSKGDRFCSQPRQVSPLNHKDFVISHVACSDAATVCATKKGDIYALHEYQCRKIASKWLDIVQVVVSGGQLDYSTAQEMLREKGGNELVVMVRTTSEKVFVWHSSSPTMKRCIWSPGRQLAVVDVTLTTSNIAIVTSDGEAFLGTFSQRAKKAVSAKDSKREISKDMQSSIPLLDDFSMLSLSDLIDKDDTEDVTLKRLPNIHRATQITADKKGRNFSVLQNLPNANLTELPDSDISDIGQHLQTLLDEADLGDLIHDAVLRIGSNEVPVHKFILASRSDYFRKIFLSEQENDVPPTVHIEDVDFELFMHLLKFIYTDDCDLLKIGNSFQLQTAHDQENVAVEDTNFNSGFIQVPNSKKKISAYEMREKRKEKDKEKGKKDPPVDGSGNNPVKQLHELAKRFGVHTLMKKLDAVKYVGGKIMSSGKYLSPPRPRFDRKKYPILRDVCIKADDSHTVQAHKCILVARLEYFHSMLASGWVETSNTEALTLPVPGDILSVIIDYLYTDESAIISDTDNAELLCNILVVADQLLITRLRQMCEVALAQLISLKNAAELLEFASVYNASQLKLTCQQFITLNIAAILEARSLDVVSESTMEELTKYYRRTVPSMCYRVITPYTTGPSSEELEALEEEGSLDGLQLQKEENSAKKNKTKRKRTRTKSSGEEFQKNDRRETRLSICSDASLDDSFIQEEPSKEETITKPKAVSSQPMDIPFQRAAGAVWGPQSPPAWGSKGSVENVAVFQSPPLKESQVMHPDAASSPPQFISPGGATSQVEVFNMRQILAMELQSQQVQPMGGVKAVGQTKQTPKKLSQKERKRQMQQQKSSESEGQDNLSSSVTKEKSQPTNPWNSVSTAVPSFRDLMQADVRGTPSKSTGSGVDANVGKGAKPKVLTDRGGGDISFSWGLTGSSTSRGTSNKHPSQSPTSPTSPSSSPWQKKQPGEPSVQEEDRPLHKTVSFSQILKDEIQQRETLHKNTKKPLALIQMEEQAIQELLAHYRASENSDEHITIERVSDTAAAPIWAAHQKNTLP</sequence>
<dbReference type="InterPro" id="IPR051625">
    <property type="entry name" value="Signaling_Regulatory_Domain"/>
</dbReference>
<dbReference type="PANTHER" id="PTHR22872">
    <property type="entry name" value="BTK-BINDING PROTEIN-RELATED"/>
    <property type="match status" value="1"/>
</dbReference>
<dbReference type="PRINTS" id="PR00633">
    <property type="entry name" value="RCCNDNSATION"/>
</dbReference>
<evidence type="ECO:0000259" key="5">
    <source>
        <dbReference type="PROSITE" id="PS50097"/>
    </source>
</evidence>
<evidence type="ECO:0000256" key="2">
    <source>
        <dbReference type="PROSITE-ProRule" id="PRU00023"/>
    </source>
</evidence>
<feature type="region of interest" description="Disordered" evidence="4">
    <location>
        <begin position="1105"/>
        <end position="1272"/>
    </location>
</feature>
<feature type="region of interest" description="Disordered" evidence="4">
    <location>
        <begin position="1062"/>
        <end position="1083"/>
    </location>
</feature>
<feature type="region of interest" description="Disordered" evidence="4">
    <location>
        <begin position="680"/>
        <end position="705"/>
    </location>
</feature>
<dbReference type="CDD" id="cd18500">
    <property type="entry name" value="BACK_IBtk"/>
    <property type="match status" value="1"/>
</dbReference>
<reference evidence="7" key="1">
    <citation type="journal article" date="2015" name="Nat. Commun.">
        <title>The Lingula genome provides insights into brachiopod evolution and the origin of phosphate biomineralization.</title>
        <authorList>
            <person name="Luo Y.J."/>
            <person name="Takeuchi T."/>
            <person name="Koyanagi R."/>
            <person name="Yamada L."/>
            <person name="Kanda M."/>
            <person name="Khalturina M."/>
            <person name="Fujie M."/>
            <person name="Yamasaki S.I."/>
            <person name="Endo K."/>
            <person name="Satoh N."/>
        </authorList>
    </citation>
    <scope>NUCLEOTIDE SEQUENCE</scope>
</reference>
<dbReference type="Gene3D" id="1.25.40.20">
    <property type="entry name" value="Ankyrin repeat-containing domain"/>
    <property type="match status" value="1"/>
</dbReference>
<dbReference type="SUPFAM" id="SSF50985">
    <property type="entry name" value="RCC1/BLIP-II"/>
    <property type="match status" value="1"/>
</dbReference>
<protein>
    <submittedName>
        <fullName evidence="7">Inhibitor of Bruton tyrosine kinase</fullName>
    </submittedName>
</protein>
<feature type="repeat" description="RCC1" evidence="3">
    <location>
        <begin position="246"/>
        <end position="300"/>
    </location>
</feature>
<dbReference type="PROSITE" id="PS50097">
    <property type="entry name" value="BTB"/>
    <property type="match status" value="2"/>
</dbReference>
<dbReference type="GeneID" id="106169037"/>
<dbReference type="STRING" id="7574.A0A1S3J007"/>
<dbReference type="CDD" id="cd18301">
    <property type="entry name" value="BTB1_POZ_IBtk"/>
    <property type="match status" value="1"/>
</dbReference>
<dbReference type="Proteomes" id="UP000085678">
    <property type="component" value="Unplaced"/>
</dbReference>
<dbReference type="PANTHER" id="PTHR22872:SF2">
    <property type="entry name" value="INHIBITOR OF BRUTON TYROSINE KINASE"/>
    <property type="match status" value="1"/>
</dbReference>
<organism evidence="6 7">
    <name type="scientific">Lingula anatina</name>
    <name type="common">Brachiopod</name>
    <name type="synonym">Lingula unguis</name>
    <dbReference type="NCBI Taxonomy" id="7574"/>
    <lineage>
        <taxon>Eukaryota</taxon>
        <taxon>Metazoa</taxon>
        <taxon>Spiralia</taxon>
        <taxon>Lophotrochozoa</taxon>
        <taxon>Brachiopoda</taxon>
        <taxon>Linguliformea</taxon>
        <taxon>Lingulata</taxon>
        <taxon>Lingulida</taxon>
        <taxon>Linguloidea</taxon>
        <taxon>Lingulidae</taxon>
        <taxon>Lingula</taxon>
    </lineage>
</organism>
<keyword evidence="7" id="KW-0418">Kinase</keyword>
<dbReference type="Gene3D" id="3.30.710.10">
    <property type="entry name" value="Potassium Channel Kv1.1, Chain A"/>
    <property type="match status" value="2"/>
</dbReference>
<evidence type="ECO:0000256" key="3">
    <source>
        <dbReference type="PROSITE-ProRule" id="PRU00235"/>
    </source>
</evidence>
<keyword evidence="6" id="KW-1185">Reference proteome</keyword>
<gene>
    <name evidence="7" type="primary">LOC106169037</name>
</gene>
<dbReference type="SMART" id="SM00248">
    <property type="entry name" value="ANK"/>
    <property type="match status" value="2"/>
</dbReference>
<feature type="repeat" description="ANK" evidence="2">
    <location>
        <begin position="84"/>
        <end position="116"/>
    </location>
</feature>
<feature type="domain" description="BTB" evidence="5">
    <location>
        <begin position="757"/>
        <end position="825"/>
    </location>
</feature>
<dbReference type="FunCoup" id="A0A1S3J007">
    <property type="interactions" value="631"/>
</dbReference>
<feature type="compositionally biased region" description="Low complexity" evidence="4">
    <location>
        <begin position="1217"/>
        <end position="1248"/>
    </location>
</feature>
<dbReference type="OrthoDB" id="1893551at2759"/>
<keyword evidence="7" id="KW-0808">Transferase</keyword>
<evidence type="ECO:0000256" key="1">
    <source>
        <dbReference type="ARBA" id="ARBA00022737"/>
    </source>
</evidence>
<dbReference type="InParanoid" id="A0A1S3J007"/>
<dbReference type="RefSeq" id="XP_013403780.1">
    <property type="nucleotide sequence ID" value="XM_013548326.1"/>
</dbReference>
<dbReference type="Pfam" id="PF00651">
    <property type="entry name" value="BTB"/>
    <property type="match status" value="2"/>
</dbReference>
<dbReference type="InterPro" id="IPR036770">
    <property type="entry name" value="Ankyrin_rpt-contain_sf"/>
</dbReference>
<feature type="compositionally biased region" description="Basic and acidic residues" evidence="4">
    <location>
        <begin position="975"/>
        <end position="989"/>
    </location>
</feature>
<dbReference type="SMART" id="SM00225">
    <property type="entry name" value="BTB"/>
    <property type="match status" value="2"/>
</dbReference>
<dbReference type="InterPro" id="IPR009091">
    <property type="entry name" value="RCC1/BLIP-II"/>
</dbReference>
<feature type="region of interest" description="Disordered" evidence="4">
    <location>
        <begin position="938"/>
        <end position="1021"/>
    </location>
</feature>
<reference evidence="7" key="2">
    <citation type="submission" date="2025-08" db="UniProtKB">
        <authorList>
            <consortium name="RefSeq"/>
        </authorList>
    </citation>
    <scope>IDENTIFICATION</scope>
</reference>
<feature type="repeat" description="RCC1" evidence="3">
    <location>
        <begin position="194"/>
        <end position="245"/>
    </location>
</feature>
<dbReference type="SUPFAM" id="SSF54695">
    <property type="entry name" value="POZ domain"/>
    <property type="match status" value="2"/>
</dbReference>
<feature type="compositionally biased region" description="Basic and acidic residues" evidence="4">
    <location>
        <begin position="680"/>
        <end position="696"/>
    </location>
</feature>
<proteinExistence type="predicted"/>
<dbReference type="SUPFAM" id="SSF48403">
    <property type="entry name" value="Ankyrin repeat"/>
    <property type="match status" value="1"/>
</dbReference>
<feature type="domain" description="BTB" evidence="5">
    <location>
        <begin position="570"/>
        <end position="637"/>
    </location>
</feature>
<dbReference type="Pfam" id="PF12796">
    <property type="entry name" value="Ank_2"/>
    <property type="match status" value="1"/>
</dbReference>
<dbReference type="GO" id="GO:0016301">
    <property type="term" value="F:kinase activity"/>
    <property type="evidence" value="ECO:0007669"/>
    <property type="project" value="UniProtKB-KW"/>
</dbReference>
<dbReference type="PROSITE" id="PS50012">
    <property type="entry name" value="RCC1_3"/>
    <property type="match status" value="3"/>
</dbReference>
<dbReference type="InterPro" id="IPR000408">
    <property type="entry name" value="Reg_chr_condens"/>
</dbReference>
<keyword evidence="1" id="KW-0677">Repeat</keyword>
<feature type="compositionally biased region" description="Basic residues" evidence="4">
    <location>
        <begin position="962"/>
        <end position="973"/>
    </location>
</feature>
<evidence type="ECO:0000313" key="7">
    <source>
        <dbReference type="RefSeq" id="XP_013403780.1"/>
    </source>
</evidence>
<evidence type="ECO:0000256" key="4">
    <source>
        <dbReference type="SAM" id="MobiDB-lite"/>
    </source>
</evidence>
<name>A0A1S3J007_LINAN</name>
<evidence type="ECO:0000313" key="6">
    <source>
        <dbReference type="Proteomes" id="UP000085678"/>
    </source>
</evidence>
<feature type="compositionally biased region" description="Polar residues" evidence="4">
    <location>
        <begin position="1145"/>
        <end position="1170"/>
    </location>
</feature>
<keyword evidence="2" id="KW-0040">ANK repeat</keyword>